<name>A0A2P6Q5U8_ROSCH</name>
<dbReference type="EC" id="6.2.1.45" evidence="14"/>
<sequence>MGNLAHLEKMGRELKCPICLSLFSSAVSLNCNHVFCNSCIVKSMKSGSNCPVCKIPYQRREVRPAPHMDNLVSIYKSMEDASGVNMFMTQSAPSAKSSDGKQQAEGENPDDQDPPKLSQNRAGNGRTVRGKRSWKTKSNLKNSESVSVKPSFPTKKRVQVPQCPPSETPTRPKQLPGGFIDEKSKEESTTLKEKPVLNEKGEPVLSPFFWLSDKDAENLSQPSSGDQLNDIPSPNVPTFSDIKESDDEDCSRLSPLGKVQGKSSNVADFFDSEMFEWTQRPCSPELFASPSKMQVVDSDQIDRIQVKELKEALLNKKIGEQVTAEKERSGNSRQSSGNLILLPDLPHDKTEDANHQFLCKPSNKRGRQARKIAKRKCATSHMDLVENSSANLKGSEDFYQEHGSKNSDSSMAKAGKRNKKAHPSRLATKPTCESVCILSIGAERQNEGSAEKGLTELPTSLEKNEGSDEAFTQEKAKKICTEINAKNQCRSVRSRKQKVVSMPNILDEVSEIKKQANKNTTTESSHVTVPTDDNRKVSNVKNVSTKLASEAKSSDRELKFNKRVRVSSGDDSKDKEVSEIKKQANKNAPTELPLRNLPTNVSRELSGVRKCAREAKSCDRKTTKKLRVSFDDNSKDEAVIEIREGQHNVNENGNQPSEKSKGNSNARIFTDRSSMQKLPTLKNDVVLRRCDAVTSNIQCAFCLSSEESEASGEMVHYYNGKPVAADHNGGSKVIHSHRNCTEWAPNVYFEDDIAMNLEAELTRSRRIKCCCCGIKGASLGCYEKSCRKSFHVSCAKMTPECRWDSDNFVMLCPIHASSKLPNESSESEARRKKSNPRKQPGADHNKVAVKQDSNICQDLKFCGSSKKLVLCCSTLTNAEQEYVAEFEKLSGVTVLKKWDSSITHIVAPIDENGACRRTLKVLLGILEGKWILSMGWIKACMEAMKLVNEEPYEISVDIYGIRDGPRLGRLRLQNKEPKLFDGLKFYFMGDFVPSYKGYLQDLVIAAGGTVLHRKPVPESQKGSSGSPLECRTFIIFSLELPDQCHPSKKGTIFNQRQADAKSLASSAEANVVSNSWILNSVAACKLQNLS</sequence>
<feature type="region of interest" description="Disordered" evidence="10">
    <location>
        <begin position="562"/>
        <end position="595"/>
    </location>
</feature>
<dbReference type="Gene3D" id="3.40.50.10190">
    <property type="entry name" value="BRCT domain"/>
    <property type="match status" value="2"/>
</dbReference>
<feature type="compositionally biased region" description="Basic and acidic residues" evidence="10">
    <location>
        <begin position="568"/>
        <end position="582"/>
    </location>
</feature>
<dbReference type="STRING" id="74649.A0A2P6Q5U8"/>
<keyword evidence="6" id="KW-0862">Zinc</keyword>
<keyword evidence="5 9" id="KW-0863">Zinc-finger</keyword>
<feature type="region of interest" description="Disordered" evidence="10">
    <location>
        <begin position="91"/>
        <end position="192"/>
    </location>
</feature>
<dbReference type="SMART" id="SM00292">
    <property type="entry name" value="BRCT"/>
    <property type="match status" value="2"/>
</dbReference>
<evidence type="ECO:0000256" key="5">
    <source>
        <dbReference type="ARBA" id="ARBA00022771"/>
    </source>
</evidence>
<dbReference type="FunFam" id="3.30.40.10:FF:000352">
    <property type="entry name" value="Breast cancer associated RING 1"/>
    <property type="match status" value="1"/>
</dbReference>
<keyword evidence="4" id="KW-0227">DNA damage</keyword>
<keyword evidence="2" id="KW-0479">Metal-binding</keyword>
<dbReference type="GO" id="GO:0004842">
    <property type="term" value="F:ubiquitin-protein transferase activity"/>
    <property type="evidence" value="ECO:0007669"/>
    <property type="project" value="TreeGrafter"/>
</dbReference>
<comment type="caution">
    <text evidence="14">The sequence shown here is derived from an EMBL/GenBank/DDBJ whole genome shotgun (WGS) entry which is preliminary data.</text>
</comment>
<evidence type="ECO:0000256" key="4">
    <source>
        <dbReference type="ARBA" id="ARBA00022763"/>
    </source>
</evidence>
<proteinExistence type="predicted"/>
<dbReference type="CDD" id="cd15571">
    <property type="entry name" value="ePHD"/>
    <property type="match status" value="1"/>
</dbReference>
<dbReference type="InterPro" id="IPR017907">
    <property type="entry name" value="Znf_RING_CS"/>
</dbReference>
<dbReference type="GO" id="GO:0004839">
    <property type="term" value="F:ubiquitin activating enzyme activity"/>
    <property type="evidence" value="ECO:0007669"/>
    <property type="project" value="UniProtKB-EC"/>
</dbReference>
<feature type="domain" description="PHD-type" evidence="13">
    <location>
        <begin position="696"/>
        <end position="816"/>
    </location>
</feature>
<dbReference type="PROSITE" id="PS00518">
    <property type="entry name" value="ZF_RING_1"/>
    <property type="match status" value="1"/>
</dbReference>
<dbReference type="EC" id="2.3.2.-" evidence="14"/>
<feature type="compositionally biased region" description="Basic and acidic residues" evidence="10">
    <location>
        <begin position="180"/>
        <end position="192"/>
    </location>
</feature>
<dbReference type="InterPro" id="IPR034732">
    <property type="entry name" value="EPHD"/>
</dbReference>
<feature type="domain" description="BRCT" evidence="12">
    <location>
        <begin position="851"/>
        <end position="954"/>
    </location>
</feature>
<dbReference type="GO" id="GO:0008270">
    <property type="term" value="F:zinc ion binding"/>
    <property type="evidence" value="ECO:0007669"/>
    <property type="project" value="UniProtKB-KW"/>
</dbReference>
<dbReference type="SUPFAM" id="SSF52113">
    <property type="entry name" value="BRCT domain"/>
    <property type="match status" value="2"/>
</dbReference>
<dbReference type="SUPFAM" id="SSF57850">
    <property type="entry name" value="RING/U-box"/>
    <property type="match status" value="1"/>
</dbReference>
<feature type="region of interest" description="Disordered" evidence="10">
    <location>
        <begin position="398"/>
        <end position="426"/>
    </location>
</feature>
<dbReference type="AlphaFoldDB" id="A0A2P6Q5U8"/>
<accession>A0A2P6Q5U8</accession>
<dbReference type="InterPro" id="IPR013083">
    <property type="entry name" value="Znf_RING/FYVE/PHD"/>
</dbReference>
<organism evidence="14 15">
    <name type="scientific">Rosa chinensis</name>
    <name type="common">China rose</name>
    <dbReference type="NCBI Taxonomy" id="74649"/>
    <lineage>
        <taxon>Eukaryota</taxon>
        <taxon>Viridiplantae</taxon>
        <taxon>Streptophyta</taxon>
        <taxon>Embryophyta</taxon>
        <taxon>Tracheophyta</taxon>
        <taxon>Spermatophyta</taxon>
        <taxon>Magnoliopsida</taxon>
        <taxon>eudicotyledons</taxon>
        <taxon>Gunneridae</taxon>
        <taxon>Pentapetalae</taxon>
        <taxon>rosids</taxon>
        <taxon>fabids</taxon>
        <taxon>Rosales</taxon>
        <taxon>Rosaceae</taxon>
        <taxon>Rosoideae</taxon>
        <taxon>Rosoideae incertae sedis</taxon>
        <taxon>Rosa</taxon>
    </lineage>
</organism>
<evidence type="ECO:0000256" key="1">
    <source>
        <dbReference type="ARBA" id="ARBA00004123"/>
    </source>
</evidence>
<dbReference type="InterPro" id="IPR036420">
    <property type="entry name" value="BRCT_dom_sf"/>
</dbReference>
<dbReference type="Proteomes" id="UP000238479">
    <property type="component" value="Chromosome 5"/>
</dbReference>
<evidence type="ECO:0000259" key="13">
    <source>
        <dbReference type="PROSITE" id="PS51805"/>
    </source>
</evidence>
<keyword evidence="15" id="KW-1185">Reference proteome</keyword>
<keyword evidence="3" id="KW-0677">Repeat</keyword>
<dbReference type="Pfam" id="PF13771">
    <property type="entry name" value="zf-HC5HC2H"/>
    <property type="match status" value="1"/>
</dbReference>
<feature type="domain" description="RING-type" evidence="11">
    <location>
        <begin position="16"/>
        <end position="54"/>
    </location>
</feature>
<dbReference type="GO" id="GO:0005634">
    <property type="term" value="C:nucleus"/>
    <property type="evidence" value="ECO:0007669"/>
    <property type="project" value="UniProtKB-SubCell"/>
</dbReference>
<dbReference type="CDD" id="cd17734">
    <property type="entry name" value="BRCT_Bard1_rpt1"/>
    <property type="match status" value="1"/>
</dbReference>
<feature type="compositionally biased region" description="Basic residues" evidence="10">
    <location>
        <begin position="414"/>
        <end position="423"/>
    </location>
</feature>
<reference evidence="14 15" key="1">
    <citation type="journal article" date="2018" name="Nat. Genet.">
        <title>The Rosa genome provides new insights in the design of modern roses.</title>
        <authorList>
            <person name="Bendahmane M."/>
        </authorList>
    </citation>
    <scope>NUCLEOTIDE SEQUENCE [LARGE SCALE GENOMIC DNA]</scope>
    <source>
        <strain evidence="15">cv. Old Blush</strain>
    </source>
</reference>
<feature type="compositionally biased region" description="Polar residues" evidence="10">
    <location>
        <begin position="136"/>
        <end position="148"/>
    </location>
</feature>
<dbReference type="PROSITE" id="PS50089">
    <property type="entry name" value="ZF_RING_2"/>
    <property type="match status" value="1"/>
</dbReference>
<keyword evidence="14" id="KW-0808">Transferase</keyword>
<feature type="region of interest" description="Disordered" evidence="10">
    <location>
        <begin position="643"/>
        <end position="665"/>
    </location>
</feature>
<dbReference type="OrthoDB" id="2384350at2759"/>
<dbReference type="EMBL" id="PDCK01000043">
    <property type="protein sequence ID" value="PRQ29552.1"/>
    <property type="molecule type" value="Genomic_DNA"/>
</dbReference>
<dbReference type="Pfam" id="PF16589">
    <property type="entry name" value="BRCT_2"/>
    <property type="match status" value="1"/>
</dbReference>
<feature type="compositionally biased region" description="Polar residues" evidence="10">
    <location>
        <begin position="647"/>
        <end position="665"/>
    </location>
</feature>
<evidence type="ECO:0000256" key="9">
    <source>
        <dbReference type="PROSITE-ProRule" id="PRU00175"/>
    </source>
</evidence>
<dbReference type="GO" id="GO:0045944">
    <property type="term" value="P:positive regulation of transcription by RNA polymerase II"/>
    <property type="evidence" value="ECO:0007669"/>
    <property type="project" value="TreeGrafter"/>
</dbReference>
<feature type="compositionally biased region" description="Polar residues" evidence="10">
    <location>
        <begin position="218"/>
        <end position="238"/>
    </location>
</feature>
<evidence type="ECO:0000256" key="8">
    <source>
        <dbReference type="ARBA" id="ARBA00023242"/>
    </source>
</evidence>
<keyword evidence="8" id="KW-0539">Nucleus</keyword>
<dbReference type="Gramene" id="PRQ29552">
    <property type="protein sequence ID" value="PRQ29552"/>
    <property type="gene ID" value="RchiOBHm_Chr5g0015091"/>
</dbReference>
<dbReference type="SMR" id="A0A2P6Q5U8"/>
<keyword evidence="14" id="KW-0436">Ligase</keyword>
<dbReference type="Pfam" id="PF13923">
    <property type="entry name" value="zf-C3HC4_2"/>
    <property type="match status" value="1"/>
</dbReference>
<evidence type="ECO:0000259" key="11">
    <source>
        <dbReference type="PROSITE" id="PS50089"/>
    </source>
</evidence>
<dbReference type="PANTHER" id="PTHR13763">
    <property type="entry name" value="BREAST CANCER TYPE 1 SUSCEPTIBILITY PROTEIN BRCA1"/>
    <property type="match status" value="1"/>
</dbReference>
<evidence type="ECO:0000256" key="10">
    <source>
        <dbReference type="SAM" id="MobiDB-lite"/>
    </source>
</evidence>
<dbReference type="FunFam" id="3.40.50.10190:FF:000006">
    <property type="entry name" value="Breast cancer type 1 susceptibility protein homolog"/>
    <property type="match status" value="1"/>
</dbReference>
<dbReference type="OMA" id="RRIKCAC"/>
<dbReference type="GO" id="GO:0000724">
    <property type="term" value="P:double-strand break repair via homologous recombination"/>
    <property type="evidence" value="ECO:0007669"/>
    <property type="project" value="UniProtKB-ARBA"/>
</dbReference>
<dbReference type="PROSITE" id="PS51805">
    <property type="entry name" value="EPHD"/>
    <property type="match status" value="1"/>
</dbReference>
<evidence type="ECO:0000313" key="14">
    <source>
        <dbReference type="EMBL" id="PRQ29552.1"/>
    </source>
</evidence>
<dbReference type="InterPro" id="IPR001357">
    <property type="entry name" value="BRCT_dom"/>
</dbReference>
<dbReference type="FunFam" id="3.30.40.10:FF:000310">
    <property type="entry name" value="Breast cancer associated RING 1"/>
    <property type="match status" value="1"/>
</dbReference>
<feature type="region of interest" description="Disordered" evidence="10">
    <location>
        <begin position="819"/>
        <end position="845"/>
    </location>
</feature>
<evidence type="ECO:0000256" key="6">
    <source>
        <dbReference type="ARBA" id="ARBA00022833"/>
    </source>
</evidence>
<keyword evidence="7" id="KW-0234">DNA repair</keyword>
<dbReference type="InterPro" id="IPR001841">
    <property type="entry name" value="Znf_RING"/>
</dbReference>
<evidence type="ECO:0000256" key="3">
    <source>
        <dbReference type="ARBA" id="ARBA00022737"/>
    </source>
</evidence>
<evidence type="ECO:0000256" key="2">
    <source>
        <dbReference type="ARBA" id="ARBA00022723"/>
    </source>
</evidence>
<keyword evidence="14" id="KW-0012">Acyltransferase</keyword>
<feature type="region of interest" description="Disordered" evidence="10">
    <location>
        <begin position="216"/>
        <end position="256"/>
    </location>
</feature>
<dbReference type="InterPro" id="IPR031099">
    <property type="entry name" value="BRCA1-associated"/>
</dbReference>
<evidence type="ECO:0000259" key="12">
    <source>
        <dbReference type="PROSITE" id="PS50172"/>
    </source>
</evidence>
<evidence type="ECO:0000313" key="15">
    <source>
        <dbReference type="Proteomes" id="UP000238479"/>
    </source>
</evidence>
<dbReference type="PROSITE" id="PS50172">
    <property type="entry name" value="BRCT"/>
    <property type="match status" value="2"/>
</dbReference>
<dbReference type="SMART" id="SM00184">
    <property type="entry name" value="RING"/>
    <property type="match status" value="1"/>
</dbReference>
<dbReference type="Pfam" id="PF00533">
    <property type="entry name" value="BRCT"/>
    <property type="match status" value="1"/>
</dbReference>
<dbReference type="Gene3D" id="3.30.40.10">
    <property type="entry name" value="Zinc/RING finger domain, C3HC4 (zinc finger)"/>
    <property type="match status" value="2"/>
</dbReference>
<protein>
    <submittedName>
        <fullName evidence="14">Putative aminoacyltransferase, E1 ubiquitin-activating enzyme</fullName>
        <ecNumber evidence="14">2.3.2.-</ecNumber>
        <ecNumber evidence="14">6.2.1.45</ecNumber>
    </submittedName>
</protein>
<evidence type="ECO:0000256" key="7">
    <source>
        <dbReference type="ARBA" id="ARBA00023204"/>
    </source>
</evidence>
<dbReference type="PANTHER" id="PTHR13763:SF0">
    <property type="entry name" value="BREAST CANCER TYPE 1 SUSCEPTIBILITY PROTEIN"/>
    <property type="match status" value="1"/>
</dbReference>
<comment type="subcellular location">
    <subcellularLocation>
        <location evidence="1">Nucleus</location>
    </subcellularLocation>
</comment>
<feature type="domain" description="BRCT" evidence="12">
    <location>
        <begin position="975"/>
        <end position="1090"/>
    </location>
</feature>
<dbReference type="PIRSF" id="PIRSF001734">
    <property type="entry name" value="BRCA1"/>
    <property type="match status" value="1"/>
</dbReference>
<gene>
    <name evidence="14" type="ORF">RchiOBHm_Chr5g0015091</name>
</gene>